<dbReference type="SUPFAM" id="SSF53335">
    <property type="entry name" value="S-adenosyl-L-methionine-dependent methyltransferases"/>
    <property type="match status" value="1"/>
</dbReference>
<gene>
    <name evidence="5" type="ORF">CLVI_00240</name>
</gene>
<keyword evidence="3" id="KW-0949">S-adenosyl-L-methionine</keyword>
<dbReference type="PROSITE" id="PS00094">
    <property type="entry name" value="C5_MTASE_1"/>
    <property type="match status" value="1"/>
</dbReference>
<dbReference type="InterPro" id="IPR001525">
    <property type="entry name" value="C5_MeTfrase"/>
</dbReference>
<protein>
    <submittedName>
        <fullName evidence="5">C-5 cytosine-specific DNA methylase</fullName>
    </submittedName>
</protein>
<dbReference type="Pfam" id="PF00145">
    <property type="entry name" value="DNA_methylase"/>
    <property type="match status" value="1"/>
</dbReference>
<reference evidence="5 6" key="1">
    <citation type="submission" date="2018-03" db="EMBL/GenBank/DDBJ databases">
        <title>Genome sequence of Clostridium vincentii DSM 10228.</title>
        <authorList>
            <person name="Poehlein A."/>
            <person name="Daniel R."/>
        </authorList>
    </citation>
    <scope>NUCLEOTIDE SEQUENCE [LARGE SCALE GENOMIC DNA]</scope>
    <source>
        <strain evidence="5 6">DSM 10228</strain>
    </source>
</reference>
<dbReference type="OrthoDB" id="9813719at2"/>
<keyword evidence="2" id="KW-0808">Transferase</keyword>
<keyword evidence="6" id="KW-1185">Reference proteome</keyword>
<keyword evidence="1 5" id="KW-0489">Methyltransferase</keyword>
<accession>A0A2T0BL48</accession>
<dbReference type="GO" id="GO:0032259">
    <property type="term" value="P:methylation"/>
    <property type="evidence" value="ECO:0007669"/>
    <property type="project" value="UniProtKB-KW"/>
</dbReference>
<evidence type="ECO:0000256" key="4">
    <source>
        <dbReference type="ARBA" id="ARBA00022747"/>
    </source>
</evidence>
<dbReference type="GO" id="GO:0008168">
    <property type="term" value="F:methyltransferase activity"/>
    <property type="evidence" value="ECO:0007669"/>
    <property type="project" value="UniProtKB-KW"/>
</dbReference>
<sequence length="88" mass="9624">MNAVSLFANIGVAEAYLKEIGINIVVANEIVKRRADLYSEIYPESKMICGDINDEIIYSAIVNECIYNNVEIVIATPPCQGMSTAGPR</sequence>
<name>A0A2T0BL48_9CLOT</name>
<dbReference type="EMBL" id="PVXQ01000001">
    <property type="protein sequence ID" value="PRR84502.1"/>
    <property type="molecule type" value="Genomic_DNA"/>
</dbReference>
<proteinExistence type="predicted"/>
<dbReference type="Proteomes" id="UP000239471">
    <property type="component" value="Unassembled WGS sequence"/>
</dbReference>
<evidence type="ECO:0000256" key="3">
    <source>
        <dbReference type="ARBA" id="ARBA00022691"/>
    </source>
</evidence>
<organism evidence="5 6">
    <name type="scientific">Clostridium vincentii</name>
    <dbReference type="NCBI Taxonomy" id="52704"/>
    <lineage>
        <taxon>Bacteria</taxon>
        <taxon>Bacillati</taxon>
        <taxon>Bacillota</taxon>
        <taxon>Clostridia</taxon>
        <taxon>Eubacteriales</taxon>
        <taxon>Clostridiaceae</taxon>
        <taxon>Clostridium</taxon>
    </lineage>
</organism>
<evidence type="ECO:0000256" key="1">
    <source>
        <dbReference type="ARBA" id="ARBA00022603"/>
    </source>
</evidence>
<dbReference type="GO" id="GO:0009307">
    <property type="term" value="P:DNA restriction-modification system"/>
    <property type="evidence" value="ECO:0007669"/>
    <property type="project" value="UniProtKB-KW"/>
</dbReference>
<dbReference type="InterPro" id="IPR018117">
    <property type="entry name" value="C5_DNA_meth_AS"/>
</dbReference>
<evidence type="ECO:0000256" key="2">
    <source>
        <dbReference type="ARBA" id="ARBA00022679"/>
    </source>
</evidence>
<dbReference type="Gene3D" id="3.40.50.150">
    <property type="entry name" value="Vaccinia Virus protein VP39"/>
    <property type="match status" value="1"/>
</dbReference>
<dbReference type="RefSeq" id="WP_106058084.1">
    <property type="nucleotide sequence ID" value="NZ_PVXQ01000001.1"/>
</dbReference>
<comment type="caution">
    <text evidence="5">The sequence shown here is derived from an EMBL/GenBank/DDBJ whole genome shotgun (WGS) entry which is preliminary data.</text>
</comment>
<dbReference type="AlphaFoldDB" id="A0A2T0BL48"/>
<evidence type="ECO:0000313" key="6">
    <source>
        <dbReference type="Proteomes" id="UP000239471"/>
    </source>
</evidence>
<evidence type="ECO:0000313" key="5">
    <source>
        <dbReference type="EMBL" id="PRR84502.1"/>
    </source>
</evidence>
<keyword evidence="4" id="KW-0680">Restriction system</keyword>
<dbReference type="InterPro" id="IPR029063">
    <property type="entry name" value="SAM-dependent_MTases_sf"/>
</dbReference>